<dbReference type="GO" id="GO:0000175">
    <property type="term" value="F:3'-5'-RNA exonuclease activity"/>
    <property type="evidence" value="ECO:0007669"/>
    <property type="project" value="TreeGrafter"/>
</dbReference>
<feature type="region of interest" description="Disordered" evidence="7">
    <location>
        <begin position="29"/>
        <end position="49"/>
    </location>
</feature>
<proteinExistence type="predicted"/>
<evidence type="ECO:0000256" key="5">
    <source>
        <dbReference type="ARBA" id="ARBA00029543"/>
    </source>
</evidence>
<reference evidence="8" key="2">
    <citation type="journal article" date="2015" name="Data Brief">
        <title>Shoot transcriptome of the giant reed, Arundo donax.</title>
        <authorList>
            <person name="Barrero R.A."/>
            <person name="Guerrero F.D."/>
            <person name="Moolhuijzen P."/>
            <person name="Goolsby J.A."/>
            <person name="Tidwell J."/>
            <person name="Bellgard S.E."/>
            <person name="Bellgard M.I."/>
        </authorList>
    </citation>
    <scope>NUCLEOTIDE SEQUENCE</scope>
    <source>
        <tissue evidence="8">Shoot tissue taken approximately 20 cm above the soil surface</tissue>
    </source>
</reference>
<dbReference type="EMBL" id="GBRH01239833">
    <property type="protein sequence ID" value="JAD58062.1"/>
    <property type="molecule type" value="Transcribed_RNA"/>
</dbReference>
<accession>A0A0A9BFK1</accession>
<feature type="compositionally biased region" description="Pro residues" evidence="7">
    <location>
        <begin position="199"/>
        <end position="209"/>
    </location>
</feature>
<dbReference type="AlphaFoldDB" id="A0A0A9BFK1"/>
<dbReference type="GO" id="GO:0034477">
    <property type="term" value="P:U6 snRNA 3'-end processing"/>
    <property type="evidence" value="ECO:0007669"/>
    <property type="project" value="InterPro"/>
</dbReference>
<evidence type="ECO:0000256" key="1">
    <source>
        <dbReference type="ARBA" id="ARBA00022722"/>
    </source>
</evidence>
<feature type="compositionally biased region" description="Basic residues" evidence="7">
    <location>
        <begin position="31"/>
        <end position="41"/>
    </location>
</feature>
<dbReference type="GO" id="GO:0005634">
    <property type="term" value="C:nucleus"/>
    <property type="evidence" value="ECO:0007669"/>
    <property type="project" value="TreeGrafter"/>
</dbReference>
<keyword evidence="3" id="KW-0456">Lyase</keyword>
<evidence type="ECO:0000256" key="7">
    <source>
        <dbReference type="SAM" id="MobiDB-lite"/>
    </source>
</evidence>
<evidence type="ECO:0000313" key="8">
    <source>
        <dbReference type="EMBL" id="JAD58062.1"/>
    </source>
</evidence>
<dbReference type="PANTHER" id="PTHR13522">
    <property type="entry name" value="U6 SNRNA PHOSPHODIESTERASE 1"/>
    <property type="match status" value="1"/>
</dbReference>
<dbReference type="InterPro" id="IPR027521">
    <property type="entry name" value="Usb1"/>
</dbReference>
<keyword evidence="4" id="KW-0539">Nucleus</keyword>
<dbReference type="Pfam" id="PF09749">
    <property type="entry name" value="HVSL"/>
    <property type="match status" value="1"/>
</dbReference>
<reference evidence="8" key="1">
    <citation type="submission" date="2014-09" db="EMBL/GenBank/DDBJ databases">
        <authorList>
            <person name="Magalhaes I.L.F."/>
            <person name="Oliveira U."/>
            <person name="Santos F.R."/>
            <person name="Vidigal T.H.D.A."/>
            <person name="Brescovit A.D."/>
            <person name="Santos A.J."/>
        </authorList>
    </citation>
    <scope>NUCLEOTIDE SEQUENCE</scope>
    <source>
        <tissue evidence="8">Shoot tissue taken approximately 20 cm above the soil surface</tissue>
    </source>
</reference>
<name>A0A0A9BFK1_ARUDO</name>
<evidence type="ECO:0000256" key="4">
    <source>
        <dbReference type="ARBA" id="ARBA00023242"/>
    </source>
</evidence>
<feature type="region of interest" description="Disordered" evidence="7">
    <location>
        <begin position="113"/>
        <end position="141"/>
    </location>
</feature>
<dbReference type="PANTHER" id="PTHR13522:SF3">
    <property type="entry name" value="U6 SNRNA PHOSPHODIESTERASE 1"/>
    <property type="match status" value="1"/>
</dbReference>
<evidence type="ECO:0000256" key="2">
    <source>
        <dbReference type="ARBA" id="ARBA00022801"/>
    </source>
</evidence>
<protein>
    <recommendedName>
        <fullName evidence="5">U6 snRNA phosphodiesterase 1</fullName>
    </recommendedName>
    <alternativeName>
        <fullName evidence="6">3'-5' RNA exonuclease USB1</fullName>
    </alternativeName>
</protein>
<evidence type="ECO:0000256" key="3">
    <source>
        <dbReference type="ARBA" id="ARBA00023239"/>
    </source>
</evidence>
<organism evidence="8">
    <name type="scientific">Arundo donax</name>
    <name type="common">Giant reed</name>
    <name type="synonym">Donax arundinaceus</name>
    <dbReference type="NCBI Taxonomy" id="35708"/>
    <lineage>
        <taxon>Eukaryota</taxon>
        <taxon>Viridiplantae</taxon>
        <taxon>Streptophyta</taxon>
        <taxon>Embryophyta</taxon>
        <taxon>Tracheophyta</taxon>
        <taxon>Spermatophyta</taxon>
        <taxon>Magnoliopsida</taxon>
        <taxon>Liliopsida</taxon>
        <taxon>Poales</taxon>
        <taxon>Poaceae</taxon>
        <taxon>PACMAD clade</taxon>
        <taxon>Arundinoideae</taxon>
        <taxon>Arundineae</taxon>
        <taxon>Arundo</taxon>
    </lineage>
</organism>
<feature type="compositionally biased region" description="Polar residues" evidence="7">
    <location>
        <begin position="126"/>
        <end position="141"/>
    </location>
</feature>
<feature type="region of interest" description="Disordered" evidence="7">
    <location>
        <begin position="190"/>
        <end position="222"/>
    </location>
</feature>
<keyword evidence="2" id="KW-0378">Hydrolase</keyword>
<dbReference type="GO" id="GO:0016829">
    <property type="term" value="F:lyase activity"/>
    <property type="evidence" value="ECO:0007669"/>
    <property type="project" value="UniProtKB-KW"/>
</dbReference>
<sequence length="246" mass="27067">MLGNFSPSDWNFFALPLELFSGQVAVSTDSRRRRREARRAHQQLACGGNKRQGRQQLAALYICRASGIDSPPTPTLAGLRHWSPRCPFPTSSRFHRLPESRGAGLHLTTGAVERSAPRPLSPCAPVSSTRPTRPAATASNGSTRLREVPLVPLCPLARLPIRFRQLWVPGTNGRPHGELRVRLRFRRRRSGASESFGPAPSPSPGPPPADYSAMPQGSRVRSFPHVEGNYPLHVYIPVLIPSDARK</sequence>
<evidence type="ECO:0000256" key="6">
    <source>
        <dbReference type="ARBA" id="ARBA00030030"/>
    </source>
</evidence>
<keyword evidence="1" id="KW-0540">Nuclease</keyword>